<organism evidence="1">
    <name type="scientific">bioreactor metagenome</name>
    <dbReference type="NCBI Taxonomy" id="1076179"/>
    <lineage>
        <taxon>unclassified sequences</taxon>
        <taxon>metagenomes</taxon>
        <taxon>ecological metagenomes</taxon>
    </lineage>
</organism>
<gene>
    <name evidence="1" type="ORF">SDC9_39164</name>
</gene>
<protein>
    <submittedName>
        <fullName evidence="1">Uncharacterized protein</fullName>
    </submittedName>
</protein>
<comment type="caution">
    <text evidence="1">The sequence shown here is derived from an EMBL/GenBank/DDBJ whole genome shotgun (WGS) entry which is preliminary data.</text>
</comment>
<dbReference type="AlphaFoldDB" id="A0A644VPB0"/>
<proteinExistence type="predicted"/>
<reference evidence="1" key="1">
    <citation type="submission" date="2019-08" db="EMBL/GenBank/DDBJ databases">
        <authorList>
            <person name="Kucharzyk K."/>
            <person name="Murdoch R.W."/>
            <person name="Higgins S."/>
            <person name="Loffler F."/>
        </authorList>
    </citation>
    <scope>NUCLEOTIDE SEQUENCE</scope>
</reference>
<sequence>MFRLITVLPHLLYRRPVIMFLIQVIPTHFIHADGEDRFKVRIDTLFDQTRQHHLIDKKNGRMTEIKQQNMSQWVTTVIKYLI</sequence>
<accession>A0A644VPB0</accession>
<name>A0A644VPB0_9ZZZZ</name>
<evidence type="ECO:0000313" key="1">
    <source>
        <dbReference type="EMBL" id="MPL93040.1"/>
    </source>
</evidence>
<dbReference type="EMBL" id="VSSQ01000379">
    <property type="protein sequence ID" value="MPL93040.1"/>
    <property type="molecule type" value="Genomic_DNA"/>
</dbReference>